<evidence type="ECO:0000313" key="2">
    <source>
        <dbReference type="Proteomes" id="UP000663879"/>
    </source>
</evidence>
<organism evidence="1 2">
    <name type="scientific">Brachionus calyciflorus</name>
    <dbReference type="NCBI Taxonomy" id="104777"/>
    <lineage>
        <taxon>Eukaryota</taxon>
        <taxon>Metazoa</taxon>
        <taxon>Spiralia</taxon>
        <taxon>Gnathifera</taxon>
        <taxon>Rotifera</taxon>
        <taxon>Eurotatoria</taxon>
        <taxon>Monogononta</taxon>
        <taxon>Pseudotrocha</taxon>
        <taxon>Ploima</taxon>
        <taxon>Brachionidae</taxon>
        <taxon>Brachionus</taxon>
    </lineage>
</organism>
<dbReference type="AlphaFoldDB" id="A0A814TKE7"/>
<feature type="non-terminal residue" evidence="1">
    <location>
        <position position="1"/>
    </location>
</feature>
<sequence>SITSNINTLNSNASLPNETIQNNLLSGQNLLTNDNNGTIQIEVTDESITSNINTLNS</sequence>
<gene>
    <name evidence="1" type="ORF">OXX778_LOCUS23613</name>
</gene>
<accession>A0A814TKE7</accession>
<reference evidence="1" key="1">
    <citation type="submission" date="2021-02" db="EMBL/GenBank/DDBJ databases">
        <authorList>
            <person name="Nowell W R."/>
        </authorList>
    </citation>
    <scope>NUCLEOTIDE SEQUENCE</scope>
    <source>
        <strain evidence="1">Ploen Becks lab</strain>
    </source>
</reference>
<protein>
    <submittedName>
        <fullName evidence="1">Uncharacterized protein</fullName>
    </submittedName>
</protein>
<name>A0A814TKE7_9BILA</name>
<dbReference type="EMBL" id="CAJNOC010014702">
    <property type="protein sequence ID" value="CAF1162027.1"/>
    <property type="molecule type" value="Genomic_DNA"/>
</dbReference>
<proteinExistence type="predicted"/>
<evidence type="ECO:0000313" key="1">
    <source>
        <dbReference type="EMBL" id="CAF1162027.1"/>
    </source>
</evidence>
<dbReference type="Proteomes" id="UP000663879">
    <property type="component" value="Unassembled WGS sequence"/>
</dbReference>
<comment type="caution">
    <text evidence="1">The sequence shown here is derived from an EMBL/GenBank/DDBJ whole genome shotgun (WGS) entry which is preliminary data.</text>
</comment>
<keyword evidence="2" id="KW-1185">Reference proteome</keyword>
<feature type="non-terminal residue" evidence="1">
    <location>
        <position position="57"/>
    </location>
</feature>